<protein>
    <recommendedName>
        <fullName evidence="3">Sortilin N-terminal domain-containing protein</fullName>
    </recommendedName>
</protein>
<dbReference type="InterPro" id="IPR002860">
    <property type="entry name" value="BNR_rpt"/>
</dbReference>
<dbReference type="InterPro" id="IPR052025">
    <property type="entry name" value="Xyloglucanase_GH74"/>
</dbReference>
<keyword evidence="2" id="KW-1185">Reference proteome</keyword>
<reference evidence="1 2" key="1">
    <citation type="submission" date="2015-07" db="EMBL/GenBank/DDBJ databases">
        <title>Genome analysis of myxobacterium Chondromyces crocatus Cm c5 reveals a high potential for natural compound synthesis and the genetic basis for the loss of fruiting body formation.</title>
        <authorList>
            <person name="Zaburannyi N."/>
            <person name="Bunk B."/>
            <person name="Maier J."/>
            <person name="Overmann J."/>
            <person name="Mueller R."/>
        </authorList>
    </citation>
    <scope>NUCLEOTIDE SEQUENCE [LARGE SCALE GENOMIC DNA]</scope>
    <source>
        <strain evidence="1 2">Cm c5</strain>
    </source>
</reference>
<organism evidence="1 2">
    <name type="scientific">Chondromyces crocatus</name>
    <dbReference type="NCBI Taxonomy" id="52"/>
    <lineage>
        <taxon>Bacteria</taxon>
        <taxon>Pseudomonadati</taxon>
        <taxon>Myxococcota</taxon>
        <taxon>Polyangia</taxon>
        <taxon>Polyangiales</taxon>
        <taxon>Polyangiaceae</taxon>
        <taxon>Chondromyces</taxon>
    </lineage>
</organism>
<dbReference type="RefSeq" id="WP_245677817.1">
    <property type="nucleotide sequence ID" value="NZ_CP012159.1"/>
</dbReference>
<dbReference type="EMBL" id="CP012159">
    <property type="protein sequence ID" value="AKT41798.1"/>
    <property type="molecule type" value="Genomic_DNA"/>
</dbReference>
<dbReference type="Pfam" id="PF02012">
    <property type="entry name" value="BNR"/>
    <property type="match status" value="1"/>
</dbReference>
<dbReference type="Gene3D" id="2.130.10.10">
    <property type="entry name" value="YVTN repeat-like/Quinoprotein amine dehydrogenase"/>
    <property type="match status" value="2"/>
</dbReference>
<evidence type="ECO:0000313" key="2">
    <source>
        <dbReference type="Proteomes" id="UP000067626"/>
    </source>
</evidence>
<dbReference type="PANTHER" id="PTHR43739:SF5">
    <property type="entry name" value="EXO-ALPHA-SIALIDASE"/>
    <property type="match status" value="1"/>
</dbReference>
<proteinExistence type="predicted"/>
<evidence type="ECO:0000313" key="1">
    <source>
        <dbReference type="EMBL" id="AKT41798.1"/>
    </source>
</evidence>
<dbReference type="CDD" id="cd15482">
    <property type="entry name" value="Sialidase_non-viral"/>
    <property type="match status" value="1"/>
</dbReference>
<dbReference type="InterPro" id="IPR015943">
    <property type="entry name" value="WD40/YVTN_repeat-like_dom_sf"/>
</dbReference>
<dbReference type="AlphaFoldDB" id="A0A0K1EME0"/>
<dbReference type="PANTHER" id="PTHR43739">
    <property type="entry name" value="XYLOGLUCANASE (EUROFUNG)"/>
    <property type="match status" value="1"/>
</dbReference>
<dbReference type="Proteomes" id="UP000067626">
    <property type="component" value="Chromosome"/>
</dbReference>
<dbReference type="KEGG" id="ccro:CMC5_060090"/>
<dbReference type="GO" id="GO:0010411">
    <property type="term" value="P:xyloglucan metabolic process"/>
    <property type="evidence" value="ECO:0007669"/>
    <property type="project" value="TreeGrafter"/>
</dbReference>
<dbReference type="SUPFAM" id="SSF110296">
    <property type="entry name" value="Oligoxyloglucan reducing end-specific cellobiohydrolase"/>
    <property type="match status" value="1"/>
</dbReference>
<evidence type="ECO:0008006" key="3">
    <source>
        <dbReference type="Google" id="ProtNLM"/>
    </source>
</evidence>
<name>A0A0K1EME0_CHOCO</name>
<gene>
    <name evidence="1" type="ORF">CMC5_060090</name>
</gene>
<accession>A0A0K1EME0</accession>
<sequence>MTDPASTHPTSSAPSRAPLYIGSTRGLFVARAEGDRYVARPLGRLPLDPDRAWAELARKAAASMGEAGSDVAIPKGGLVVDVQQPGRLYVGTTDAGVYRSDDAGETWTPDSEGLGAMRIWSLVQHPVTGTLYAGTEPANLYQKHPGDARWAPCGSMSSLPRYEEWTSPNQPPLPRVRGIGLDRARPRTIAAAIEEGWIVRSEDGGETWENLTVGMEFDAHSVVLPSEAPEVMLATSGDGFYRSDDAGAHFRRCRQGLDRTYLSPLVMHPARQETLFVFAVRRPPPAWFDPTRGGDGAFYRSDDQGETWRRVGDTPFIPGGSFAACVDPGDPDTVCAGLTDGTVWMTRDGGDHVEHVLEGLGMVWVIAFGLRA</sequence>
<dbReference type="STRING" id="52.CMC5_060090"/>